<gene>
    <name evidence="1" type="ORF">SDC9_191086</name>
</gene>
<organism evidence="1">
    <name type="scientific">bioreactor metagenome</name>
    <dbReference type="NCBI Taxonomy" id="1076179"/>
    <lineage>
        <taxon>unclassified sequences</taxon>
        <taxon>metagenomes</taxon>
        <taxon>ecological metagenomes</taxon>
    </lineage>
</organism>
<sequence>MSFLCCIFLSITEPSIALTIESKIISALNPTAQLINTQLKPFIIKDIFLSTNSKVVIIGIKANGIKNG</sequence>
<proteinExistence type="predicted"/>
<comment type="caution">
    <text evidence="1">The sequence shown here is derived from an EMBL/GenBank/DDBJ whole genome shotgun (WGS) entry which is preliminary data.</text>
</comment>
<dbReference type="EMBL" id="VSSQ01101970">
    <property type="protein sequence ID" value="MPN43526.1"/>
    <property type="molecule type" value="Genomic_DNA"/>
</dbReference>
<reference evidence="1" key="1">
    <citation type="submission" date="2019-08" db="EMBL/GenBank/DDBJ databases">
        <authorList>
            <person name="Kucharzyk K."/>
            <person name="Murdoch R.W."/>
            <person name="Higgins S."/>
            <person name="Loffler F."/>
        </authorList>
    </citation>
    <scope>NUCLEOTIDE SEQUENCE</scope>
</reference>
<dbReference type="AlphaFoldDB" id="A0A645HY51"/>
<evidence type="ECO:0000313" key="1">
    <source>
        <dbReference type="EMBL" id="MPN43526.1"/>
    </source>
</evidence>
<protein>
    <submittedName>
        <fullName evidence="1">Uncharacterized protein</fullName>
    </submittedName>
</protein>
<name>A0A645HY51_9ZZZZ</name>
<accession>A0A645HY51</accession>